<reference evidence="10 11" key="1">
    <citation type="submission" date="2018-12" db="EMBL/GenBank/DDBJ databases">
        <title>Genome Sequence of Candidatus Viridilinea halotolerans isolated from saline sulfide-rich spring.</title>
        <authorList>
            <person name="Grouzdev D.S."/>
            <person name="Burganskaya E.I."/>
            <person name="Krutkina M.S."/>
            <person name="Sukhacheva M.V."/>
            <person name="Gorlenko V.M."/>
        </authorList>
    </citation>
    <scope>NUCLEOTIDE SEQUENCE [LARGE SCALE GENOMIC DNA]</scope>
    <source>
        <strain evidence="10">Chok-6</strain>
    </source>
</reference>
<evidence type="ECO:0000256" key="1">
    <source>
        <dbReference type="ARBA" id="ARBA00004651"/>
    </source>
</evidence>
<comment type="caution">
    <text evidence="10">The sequence shown here is derived from an EMBL/GenBank/DDBJ whole genome shotgun (WGS) entry which is preliminary data.</text>
</comment>
<keyword evidence="3 7" id="KW-0812">Transmembrane</keyword>
<evidence type="ECO:0000256" key="7">
    <source>
        <dbReference type="SAM" id="Phobius"/>
    </source>
</evidence>
<feature type="transmembrane region" description="Helical" evidence="7">
    <location>
        <begin position="281"/>
        <end position="307"/>
    </location>
</feature>
<dbReference type="PANTHER" id="PTHR30572">
    <property type="entry name" value="MEMBRANE COMPONENT OF TRANSPORTER-RELATED"/>
    <property type="match status" value="1"/>
</dbReference>
<feature type="domain" description="MacB-like periplasmic core" evidence="9">
    <location>
        <begin position="21"/>
        <end position="256"/>
    </location>
</feature>
<evidence type="ECO:0000313" key="10">
    <source>
        <dbReference type="EMBL" id="RRR68395.1"/>
    </source>
</evidence>
<organism evidence="10 11">
    <name type="scientific">Candidatus Viridilinea halotolerans</name>
    <dbReference type="NCBI Taxonomy" id="2491704"/>
    <lineage>
        <taxon>Bacteria</taxon>
        <taxon>Bacillati</taxon>
        <taxon>Chloroflexota</taxon>
        <taxon>Chloroflexia</taxon>
        <taxon>Chloroflexales</taxon>
        <taxon>Chloroflexineae</taxon>
        <taxon>Oscillochloridaceae</taxon>
        <taxon>Candidatus Viridilinea</taxon>
    </lineage>
</organism>
<evidence type="ECO:0000313" key="11">
    <source>
        <dbReference type="Proteomes" id="UP000280307"/>
    </source>
</evidence>
<feature type="transmembrane region" description="Helical" evidence="7">
    <location>
        <begin position="328"/>
        <end position="360"/>
    </location>
</feature>
<evidence type="ECO:0000256" key="4">
    <source>
        <dbReference type="ARBA" id="ARBA00022989"/>
    </source>
</evidence>
<dbReference type="AlphaFoldDB" id="A0A426TTW3"/>
<evidence type="ECO:0000256" key="3">
    <source>
        <dbReference type="ARBA" id="ARBA00022692"/>
    </source>
</evidence>
<dbReference type="EMBL" id="RSAS01000723">
    <property type="protein sequence ID" value="RRR68395.1"/>
    <property type="molecule type" value="Genomic_DNA"/>
</dbReference>
<feature type="transmembrane region" description="Helical" evidence="7">
    <location>
        <begin position="21"/>
        <end position="43"/>
    </location>
</feature>
<dbReference type="InterPro" id="IPR003838">
    <property type="entry name" value="ABC3_permease_C"/>
</dbReference>
<sequence>MRFSDMFITALENLGRRKVRTVLTSTGVIVGILTIVTMVSLGVGVQREVRSQFAALGLENVFVRPGEAREDADFFTQFGLPSRANPLTPEAVAAWAAQPDVRSVTPQVSLLGVNSILELPTGQQSRIRVTGVESFANPFRTDPAPLAGDVRPLDQPGSVILAAGSLPDGVEPAALVGQDVTILLRSPRGESERFVLRVAGVNDLTENEVQASVVDMVAMKAWWFNTPDYLASQGYDLVVVRTNDVAAAAQLVRSLRSEGFQVQSLELILEQANRVFAVINVMLASVGGLALFVASLGIVNTMIMAIYERTREIGTLKAIGASRGDIRGLFMIEAGLIGLLGGAVGIVGGWLVGLLLNQIIGWYIAREGLPIAATFFVTPWWLALVALIFAALIGIVAGLYPAARAARLDPLVALRYE</sequence>
<dbReference type="InterPro" id="IPR050250">
    <property type="entry name" value="Macrolide_Exporter_MacB"/>
</dbReference>
<dbReference type="InterPro" id="IPR025857">
    <property type="entry name" value="MacB_PCD"/>
</dbReference>
<proteinExistence type="inferred from homology"/>
<dbReference type="PANTHER" id="PTHR30572:SF4">
    <property type="entry name" value="ABC TRANSPORTER PERMEASE YTRF"/>
    <property type="match status" value="1"/>
</dbReference>
<feature type="transmembrane region" description="Helical" evidence="7">
    <location>
        <begin position="380"/>
        <end position="400"/>
    </location>
</feature>
<accession>A0A426TTW3</accession>
<evidence type="ECO:0000259" key="8">
    <source>
        <dbReference type="Pfam" id="PF02687"/>
    </source>
</evidence>
<comment type="subcellular location">
    <subcellularLocation>
        <location evidence="1">Cell membrane</location>
        <topology evidence="1">Multi-pass membrane protein</topology>
    </subcellularLocation>
</comment>
<keyword evidence="2" id="KW-1003">Cell membrane</keyword>
<name>A0A426TTW3_9CHLR</name>
<gene>
    <name evidence="10" type="ORF">EI684_17670</name>
</gene>
<feature type="domain" description="ABC3 transporter permease C-terminal" evidence="8">
    <location>
        <begin position="286"/>
        <end position="410"/>
    </location>
</feature>
<evidence type="ECO:0000256" key="2">
    <source>
        <dbReference type="ARBA" id="ARBA00022475"/>
    </source>
</evidence>
<dbReference type="Pfam" id="PF02687">
    <property type="entry name" value="FtsX"/>
    <property type="match status" value="1"/>
</dbReference>
<dbReference type="GO" id="GO:0022857">
    <property type="term" value="F:transmembrane transporter activity"/>
    <property type="evidence" value="ECO:0007669"/>
    <property type="project" value="TreeGrafter"/>
</dbReference>
<keyword evidence="4 7" id="KW-1133">Transmembrane helix</keyword>
<dbReference type="GO" id="GO:0005886">
    <property type="term" value="C:plasma membrane"/>
    <property type="evidence" value="ECO:0007669"/>
    <property type="project" value="UniProtKB-SubCell"/>
</dbReference>
<dbReference type="Pfam" id="PF12704">
    <property type="entry name" value="MacB_PCD"/>
    <property type="match status" value="1"/>
</dbReference>
<keyword evidence="5 7" id="KW-0472">Membrane</keyword>
<protein>
    <submittedName>
        <fullName evidence="10">ABC transporter permease</fullName>
    </submittedName>
</protein>
<dbReference type="Proteomes" id="UP000280307">
    <property type="component" value="Unassembled WGS sequence"/>
</dbReference>
<comment type="similarity">
    <text evidence="6">Belongs to the ABC-4 integral membrane protein family.</text>
</comment>
<evidence type="ECO:0000256" key="6">
    <source>
        <dbReference type="ARBA" id="ARBA00038076"/>
    </source>
</evidence>
<evidence type="ECO:0000259" key="9">
    <source>
        <dbReference type="Pfam" id="PF12704"/>
    </source>
</evidence>
<evidence type="ECO:0000256" key="5">
    <source>
        <dbReference type="ARBA" id="ARBA00023136"/>
    </source>
</evidence>